<name>A0AAU9NPF1_9ASTR</name>
<feature type="compositionally biased region" description="Basic and acidic residues" evidence="1">
    <location>
        <begin position="1"/>
        <end position="16"/>
    </location>
</feature>
<feature type="compositionally biased region" description="Acidic residues" evidence="1">
    <location>
        <begin position="266"/>
        <end position="286"/>
    </location>
</feature>
<protein>
    <submittedName>
        <fullName evidence="2">Uncharacterized protein</fullName>
    </submittedName>
</protein>
<proteinExistence type="predicted"/>
<evidence type="ECO:0000313" key="2">
    <source>
        <dbReference type="EMBL" id="CAH1439700.1"/>
    </source>
</evidence>
<dbReference type="InterPro" id="IPR036612">
    <property type="entry name" value="KH_dom_type_1_sf"/>
</dbReference>
<comment type="caution">
    <text evidence="2">The sequence shown here is derived from an EMBL/GenBank/DDBJ whole genome shotgun (WGS) entry which is preliminary data.</text>
</comment>
<feature type="region of interest" description="Disordered" evidence="1">
    <location>
        <begin position="1"/>
        <end position="30"/>
    </location>
</feature>
<gene>
    <name evidence="2" type="ORF">LVIROSA_LOCUS25880</name>
</gene>
<accession>A0AAU9NPF1</accession>
<dbReference type="AlphaFoldDB" id="A0AAU9NPF1"/>
<dbReference type="Proteomes" id="UP001157418">
    <property type="component" value="Unassembled WGS sequence"/>
</dbReference>
<dbReference type="EMBL" id="CAKMRJ010005212">
    <property type="protein sequence ID" value="CAH1439700.1"/>
    <property type="molecule type" value="Genomic_DNA"/>
</dbReference>
<organism evidence="2 3">
    <name type="scientific">Lactuca virosa</name>
    <dbReference type="NCBI Taxonomy" id="75947"/>
    <lineage>
        <taxon>Eukaryota</taxon>
        <taxon>Viridiplantae</taxon>
        <taxon>Streptophyta</taxon>
        <taxon>Embryophyta</taxon>
        <taxon>Tracheophyta</taxon>
        <taxon>Spermatophyta</taxon>
        <taxon>Magnoliopsida</taxon>
        <taxon>eudicotyledons</taxon>
        <taxon>Gunneridae</taxon>
        <taxon>Pentapetalae</taxon>
        <taxon>asterids</taxon>
        <taxon>campanulids</taxon>
        <taxon>Asterales</taxon>
        <taxon>Asteraceae</taxon>
        <taxon>Cichorioideae</taxon>
        <taxon>Cichorieae</taxon>
        <taxon>Lactucinae</taxon>
        <taxon>Lactuca</taxon>
    </lineage>
</organism>
<feature type="compositionally biased region" description="Acidic residues" evidence="1">
    <location>
        <begin position="248"/>
        <end position="258"/>
    </location>
</feature>
<sequence>MDEDFVRDSRKGKAKLEEEDPDPNPNQNLDSLLPIPIPKSYSNLGEDVVYLKIVGPPRNYEELTIDTPEEVKKIQFRFRYKEFNRILGIDDERIINIQSVSGATIGILSDTAAKIHRHLYLELLGTADEIKIAELLITDVITEGYERPFVPRALMPTHICHHATPILLTQVVPFLGFNESNLLKMESESNTWIEVDTYPPDEGRIMERMVNIYGQGLDVTKAIMIIDSWVSEFETKFRVKSELVVEEVESDEESEKMEEDEKQKDVEEDYFVMEEGDDEVGNEAKC</sequence>
<reference evidence="2 3" key="1">
    <citation type="submission" date="2022-01" db="EMBL/GenBank/DDBJ databases">
        <authorList>
            <person name="Xiong W."/>
            <person name="Schranz E."/>
        </authorList>
    </citation>
    <scope>NUCLEOTIDE SEQUENCE [LARGE SCALE GENOMIC DNA]</scope>
</reference>
<dbReference type="SUPFAM" id="SSF54791">
    <property type="entry name" value="Eukaryotic type KH-domain (KH-domain type I)"/>
    <property type="match status" value="1"/>
</dbReference>
<feature type="region of interest" description="Disordered" evidence="1">
    <location>
        <begin position="248"/>
        <end position="286"/>
    </location>
</feature>
<evidence type="ECO:0000256" key="1">
    <source>
        <dbReference type="SAM" id="MobiDB-lite"/>
    </source>
</evidence>
<keyword evidence="3" id="KW-1185">Reference proteome</keyword>
<dbReference type="GO" id="GO:0003723">
    <property type="term" value="F:RNA binding"/>
    <property type="evidence" value="ECO:0007669"/>
    <property type="project" value="InterPro"/>
</dbReference>
<evidence type="ECO:0000313" key="3">
    <source>
        <dbReference type="Proteomes" id="UP001157418"/>
    </source>
</evidence>